<dbReference type="RefSeq" id="WP_023405558.1">
    <property type="nucleotide sequence ID" value="NZ_BAUJ01000080.1"/>
</dbReference>
<organism evidence="1 2">
    <name type="scientific">Vibrio halioticoli NBRC 102217</name>
    <dbReference type="NCBI Taxonomy" id="1219072"/>
    <lineage>
        <taxon>Bacteria</taxon>
        <taxon>Pseudomonadati</taxon>
        <taxon>Pseudomonadota</taxon>
        <taxon>Gammaproteobacteria</taxon>
        <taxon>Vibrionales</taxon>
        <taxon>Vibrionaceae</taxon>
        <taxon>Vibrio</taxon>
    </lineage>
</organism>
<gene>
    <name evidence="1" type="ORF">VHA01S_080_00060</name>
</gene>
<dbReference type="AlphaFoldDB" id="V5FNV7"/>
<sequence>MKNATTRHAHSEQTLHTEIWSTKDIILLQKSMIIQAIEDLKDGRKSEKMQREAKEWICSNDTKNPFSFINCCDGNNLNGCYLRWLIEQTLRGGIYDTL</sequence>
<evidence type="ECO:0000313" key="1">
    <source>
        <dbReference type="EMBL" id="GAD91266.1"/>
    </source>
</evidence>
<dbReference type="eggNOG" id="ENOG5031Q06">
    <property type="taxonomic scope" value="Bacteria"/>
</dbReference>
<reference evidence="1 2" key="1">
    <citation type="submission" date="2013-11" db="EMBL/GenBank/DDBJ databases">
        <title>Whole genome shotgun sequence of Vibrio halioticoli NBRC 102217.</title>
        <authorList>
            <person name="Isaki S."/>
            <person name="Kimura A."/>
            <person name="Ohji S."/>
            <person name="Hosoyama A."/>
            <person name="Fujita N."/>
            <person name="Hashimoto M."/>
            <person name="Hosoyama Y."/>
            <person name="Yamazoe A."/>
        </authorList>
    </citation>
    <scope>NUCLEOTIDE SEQUENCE [LARGE SCALE GENOMIC DNA]</scope>
    <source>
        <strain evidence="1 2">NBRC 102217</strain>
    </source>
</reference>
<evidence type="ECO:0000313" key="2">
    <source>
        <dbReference type="Proteomes" id="UP000017800"/>
    </source>
</evidence>
<protein>
    <submittedName>
        <fullName evidence="1">Uncharacterized protein</fullName>
    </submittedName>
</protein>
<dbReference type="Proteomes" id="UP000017800">
    <property type="component" value="Unassembled WGS sequence"/>
</dbReference>
<keyword evidence="2" id="KW-1185">Reference proteome</keyword>
<name>V5FNV7_9VIBR</name>
<accession>V5FNV7</accession>
<comment type="caution">
    <text evidence="1">The sequence shown here is derived from an EMBL/GenBank/DDBJ whole genome shotgun (WGS) entry which is preliminary data.</text>
</comment>
<proteinExistence type="predicted"/>
<dbReference type="EMBL" id="BAUJ01000080">
    <property type="protein sequence ID" value="GAD91266.1"/>
    <property type="molecule type" value="Genomic_DNA"/>
</dbReference>